<gene>
    <name evidence="11" type="primary">tig</name>
    <name evidence="17" type="ORF">GIY23_06275</name>
</gene>
<evidence type="ECO:0000256" key="3">
    <source>
        <dbReference type="ARBA" id="ARBA00013194"/>
    </source>
</evidence>
<dbReference type="InterPro" id="IPR008880">
    <property type="entry name" value="Trigger_fac_C"/>
</dbReference>
<feature type="region of interest" description="Disordered" evidence="15">
    <location>
        <begin position="435"/>
        <end position="474"/>
    </location>
</feature>
<organism evidence="17 18">
    <name type="scientific">Allosaccharopolyspora coralli</name>
    <dbReference type="NCBI Taxonomy" id="2665642"/>
    <lineage>
        <taxon>Bacteria</taxon>
        <taxon>Bacillati</taxon>
        <taxon>Actinomycetota</taxon>
        <taxon>Actinomycetes</taxon>
        <taxon>Pseudonocardiales</taxon>
        <taxon>Pseudonocardiaceae</taxon>
        <taxon>Allosaccharopolyspora</taxon>
    </lineage>
</organism>
<sequence length="474" mass="51665">MKSTVEHLSPTRVRFNVEVPFDELKPNFDAAYKELAQQVRIPGFRPGKVPAKVLESRIGRAPVLDQVINDAVPSKYLEAVNSSEVRTLGRPEIQVTKIEDGDEVAFTAEVDVRPEITLPAFGELSVSVEDVEVTEDEVQEQLDELRARFGTLTGVERPAQHGDFVSIDLSATVDGQEVPEAQTSGLSYEIGSGQLVDGIDDALIGGNEGETHTFTTNLVAGEYAGRDAEVSVTLESVKERQLPEADDEFAQMASEFDTAEELLADLRERLGRVKRMQQGMEARDKILDVLLETTDVPLPEGVVESEVEARTEDAMQGFEGDDERFAEHLKSQDSSREQFDADTRSESEKAVRTQLILDTIADTEGVEVSDNELTERIIYQAQQFGVSPDQFVQHAQQSGQLGAIYADVRRSKALFSVVRQATVTDASDNALDLDALFGTESDESGEADEAAESGDNGEADGDSDQKSTAGSAAE</sequence>
<evidence type="ECO:0000256" key="10">
    <source>
        <dbReference type="ARBA" id="ARBA00029986"/>
    </source>
</evidence>
<evidence type="ECO:0000256" key="5">
    <source>
        <dbReference type="ARBA" id="ARBA00022618"/>
    </source>
</evidence>
<proteinExistence type="inferred from homology"/>
<keyword evidence="8 11" id="KW-0413">Isomerase</keyword>
<dbReference type="Pfam" id="PF05697">
    <property type="entry name" value="Trigger_N"/>
    <property type="match status" value="1"/>
</dbReference>
<dbReference type="SUPFAM" id="SSF102735">
    <property type="entry name" value="Trigger factor ribosome-binding domain"/>
    <property type="match status" value="1"/>
</dbReference>
<comment type="domain">
    <text evidence="11">Consists of 3 domains; the N-terminus binds the ribosome, the middle domain has PPIase activity, while the C-terminus has intrinsic chaperone activity on its own.</text>
</comment>
<dbReference type="GO" id="GO:0051083">
    <property type="term" value="P:'de novo' cotranslational protein folding"/>
    <property type="evidence" value="ECO:0007669"/>
    <property type="project" value="TreeGrafter"/>
</dbReference>
<feature type="domain" description="PPIase FKBP-type" evidence="16">
    <location>
        <begin position="162"/>
        <end position="210"/>
    </location>
</feature>
<dbReference type="SUPFAM" id="SSF109998">
    <property type="entry name" value="Triger factor/SurA peptide-binding domain-like"/>
    <property type="match status" value="1"/>
</dbReference>
<evidence type="ECO:0000256" key="13">
    <source>
        <dbReference type="RuleBase" id="RU003914"/>
    </source>
</evidence>
<dbReference type="KEGG" id="sace:GIY23_06275"/>
<dbReference type="GO" id="GO:0003755">
    <property type="term" value="F:peptidyl-prolyl cis-trans isomerase activity"/>
    <property type="evidence" value="ECO:0007669"/>
    <property type="project" value="UniProtKB-UniRule"/>
</dbReference>
<dbReference type="Gene3D" id="3.10.50.40">
    <property type="match status" value="1"/>
</dbReference>
<evidence type="ECO:0000256" key="9">
    <source>
        <dbReference type="ARBA" id="ARBA00023306"/>
    </source>
</evidence>
<dbReference type="PANTHER" id="PTHR30560:SF3">
    <property type="entry name" value="TRIGGER FACTOR-LIKE PROTEIN TIG, CHLOROPLASTIC"/>
    <property type="match status" value="1"/>
</dbReference>
<dbReference type="Pfam" id="PF00254">
    <property type="entry name" value="FKBP_C"/>
    <property type="match status" value="1"/>
</dbReference>
<evidence type="ECO:0000256" key="14">
    <source>
        <dbReference type="SAM" id="Coils"/>
    </source>
</evidence>
<dbReference type="InterPro" id="IPR046357">
    <property type="entry name" value="PPIase_dom_sf"/>
</dbReference>
<dbReference type="InterPro" id="IPR037041">
    <property type="entry name" value="Trigger_fac_C_sf"/>
</dbReference>
<comment type="function">
    <text evidence="11">Involved in protein export. Acts as a chaperone by maintaining the newly synthesized protein in an open conformation. Functions as a peptidyl-prolyl cis-trans isomerase.</text>
</comment>
<feature type="compositionally biased region" description="Acidic residues" evidence="15">
    <location>
        <begin position="440"/>
        <end position="462"/>
    </location>
</feature>
<name>A0A5Q3Q5T2_9PSEU</name>
<dbReference type="AlphaFoldDB" id="A0A5Q3Q5T2"/>
<dbReference type="RefSeq" id="WP_154075790.1">
    <property type="nucleotide sequence ID" value="NZ_CP045929.1"/>
</dbReference>
<keyword evidence="7 11" id="KW-0143">Chaperone</keyword>
<evidence type="ECO:0000256" key="2">
    <source>
        <dbReference type="ARBA" id="ARBA00005464"/>
    </source>
</evidence>
<dbReference type="SUPFAM" id="SSF54534">
    <property type="entry name" value="FKBP-like"/>
    <property type="match status" value="1"/>
</dbReference>
<feature type="coiled-coil region" evidence="14">
    <location>
        <begin position="249"/>
        <end position="276"/>
    </location>
</feature>
<dbReference type="PANTHER" id="PTHR30560">
    <property type="entry name" value="TRIGGER FACTOR CHAPERONE AND PEPTIDYL-PROLYL CIS/TRANS ISOMERASE"/>
    <property type="match status" value="1"/>
</dbReference>
<keyword evidence="9 11" id="KW-0131">Cell cycle</keyword>
<comment type="catalytic activity">
    <reaction evidence="1 11 12">
        <text>[protein]-peptidylproline (omega=180) = [protein]-peptidylproline (omega=0)</text>
        <dbReference type="Rhea" id="RHEA:16237"/>
        <dbReference type="Rhea" id="RHEA-COMP:10747"/>
        <dbReference type="Rhea" id="RHEA-COMP:10748"/>
        <dbReference type="ChEBI" id="CHEBI:83833"/>
        <dbReference type="ChEBI" id="CHEBI:83834"/>
        <dbReference type="EC" id="5.2.1.8"/>
    </reaction>
</comment>
<evidence type="ECO:0000256" key="4">
    <source>
        <dbReference type="ARBA" id="ARBA00016902"/>
    </source>
</evidence>
<dbReference type="GO" id="GO:0043022">
    <property type="term" value="F:ribosome binding"/>
    <property type="evidence" value="ECO:0007669"/>
    <property type="project" value="TreeGrafter"/>
</dbReference>
<dbReference type="HAMAP" id="MF_00303">
    <property type="entry name" value="Trigger_factor_Tig"/>
    <property type="match status" value="1"/>
</dbReference>
<dbReference type="InterPro" id="IPR005215">
    <property type="entry name" value="Trig_fac"/>
</dbReference>
<dbReference type="Pfam" id="PF05698">
    <property type="entry name" value="Trigger_C"/>
    <property type="match status" value="1"/>
</dbReference>
<comment type="subcellular location">
    <subcellularLocation>
        <location evidence="11">Cytoplasm</location>
    </subcellularLocation>
    <text evidence="11">About half TF is bound to the ribosome near the polypeptide exit tunnel while the other half is free in the cytoplasm.</text>
</comment>
<protein>
    <recommendedName>
        <fullName evidence="4 11">Trigger factor</fullName>
        <shortName evidence="11">TF</shortName>
        <ecNumber evidence="3 11">5.2.1.8</ecNumber>
    </recommendedName>
    <alternativeName>
        <fullName evidence="10 11">PPIase</fullName>
    </alternativeName>
</protein>
<evidence type="ECO:0000256" key="7">
    <source>
        <dbReference type="ARBA" id="ARBA00023186"/>
    </source>
</evidence>
<evidence type="ECO:0000256" key="1">
    <source>
        <dbReference type="ARBA" id="ARBA00000971"/>
    </source>
</evidence>
<dbReference type="InterPro" id="IPR027304">
    <property type="entry name" value="Trigger_fact/SurA_dom_sf"/>
</dbReference>
<evidence type="ECO:0000256" key="8">
    <source>
        <dbReference type="ARBA" id="ARBA00023235"/>
    </source>
</evidence>
<dbReference type="EMBL" id="CP045929">
    <property type="protein sequence ID" value="QGK69190.1"/>
    <property type="molecule type" value="Genomic_DNA"/>
</dbReference>
<dbReference type="PROSITE" id="PS50059">
    <property type="entry name" value="FKBP_PPIASE"/>
    <property type="match status" value="1"/>
</dbReference>
<reference evidence="18" key="1">
    <citation type="submission" date="2019-11" db="EMBL/GenBank/DDBJ databases">
        <title>The complete genome sequence of Saccharopolyspora sp. E2A.</title>
        <authorList>
            <person name="Zhang G."/>
        </authorList>
    </citation>
    <scope>NUCLEOTIDE SEQUENCE [LARGE SCALE GENOMIC DNA]</scope>
    <source>
        <strain evidence="18">E2A</strain>
    </source>
</reference>
<dbReference type="Gene3D" id="1.10.3120.10">
    <property type="entry name" value="Trigger factor, C-terminal domain"/>
    <property type="match status" value="1"/>
</dbReference>
<evidence type="ECO:0000256" key="12">
    <source>
        <dbReference type="PROSITE-ProRule" id="PRU00277"/>
    </source>
</evidence>
<evidence type="ECO:0000259" key="16">
    <source>
        <dbReference type="PROSITE" id="PS50059"/>
    </source>
</evidence>
<dbReference type="EC" id="5.2.1.8" evidence="3 11"/>
<evidence type="ECO:0000313" key="17">
    <source>
        <dbReference type="EMBL" id="QGK69190.1"/>
    </source>
</evidence>
<dbReference type="GO" id="GO:0015031">
    <property type="term" value="P:protein transport"/>
    <property type="evidence" value="ECO:0007669"/>
    <property type="project" value="UniProtKB-UniRule"/>
</dbReference>
<dbReference type="InterPro" id="IPR001179">
    <property type="entry name" value="PPIase_FKBP_dom"/>
</dbReference>
<evidence type="ECO:0000256" key="6">
    <source>
        <dbReference type="ARBA" id="ARBA00023110"/>
    </source>
</evidence>
<dbReference type="GO" id="GO:0051301">
    <property type="term" value="P:cell division"/>
    <property type="evidence" value="ECO:0007669"/>
    <property type="project" value="UniProtKB-KW"/>
</dbReference>
<comment type="similarity">
    <text evidence="2 11 13">Belongs to the FKBP-type PPIase family. Tig subfamily.</text>
</comment>
<keyword evidence="5 11" id="KW-0132">Cell division</keyword>
<dbReference type="GO" id="GO:0005737">
    <property type="term" value="C:cytoplasm"/>
    <property type="evidence" value="ECO:0007669"/>
    <property type="project" value="UniProtKB-SubCell"/>
</dbReference>
<dbReference type="Proteomes" id="UP000371041">
    <property type="component" value="Chromosome"/>
</dbReference>
<keyword evidence="6 11" id="KW-0697">Rotamase</keyword>
<dbReference type="GO" id="GO:0044183">
    <property type="term" value="F:protein folding chaperone"/>
    <property type="evidence" value="ECO:0007669"/>
    <property type="project" value="TreeGrafter"/>
</dbReference>
<dbReference type="GO" id="GO:0043335">
    <property type="term" value="P:protein unfolding"/>
    <property type="evidence" value="ECO:0007669"/>
    <property type="project" value="TreeGrafter"/>
</dbReference>
<dbReference type="InterPro" id="IPR036611">
    <property type="entry name" value="Trigger_fac_ribosome-bd_sf"/>
</dbReference>
<evidence type="ECO:0000256" key="15">
    <source>
        <dbReference type="SAM" id="MobiDB-lite"/>
    </source>
</evidence>
<dbReference type="InterPro" id="IPR008881">
    <property type="entry name" value="Trigger_fac_ribosome-bd_bac"/>
</dbReference>
<keyword evidence="11" id="KW-0963">Cytoplasm</keyword>
<evidence type="ECO:0000313" key="18">
    <source>
        <dbReference type="Proteomes" id="UP000371041"/>
    </source>
</evidence>
<accession>A0A5Q3Q5T2</accession>
<evidence type="ECO:0000256" key="11">
    <source>
        <dbReference type="HAMAP-Rule" id="MF_00303"/>
    </source>
</evidence>
<dbReference type="Gene3D" id="3.30.70.1050">
    <property type="entry name" value="Trigger factor ribosome-binding domain"/>
    <property type="match status" value="1"/>
</dbReference>
<keyword evidence="18" id="KW-1185">Reference proteome</keyword>
<dbReference type="NCBIfam" id="TIGR00115">
    <property type="entry name" value="tig"/>
    <property type="match status" value="1"/>
</dbReference>
<keyword evidence="14" id="KW-0175">Coiled coil</keyword>
<dbReference type="PIRSF" id="PIRSF003095">
    <property type="entry name" value="Trigger_factor"/>
    <property type="match status" value="1"/>
</dbReference>